<accession>E5XLQ5</accession>
<evidence type="ECO:0000313" key="1">
    <source>
        <dbReference type="EMBL" id="EFV14733.2"/>
    </source>
</evidence>
<gene>
    <name evidence="1" type="ORF">HMPREF9336_00424</name>
</gene>
<dbReference type="STRING" id="679197.HMPREF9336_00424"/>
<proteinExistence type="predicted"/>
<reference evidence="1 2" key="1">
    <citation type="journal article" date="2011" name="Stand. Genomic Sci.">
        <title>High quality draft genome sequence of Segniliparus rugosus CDC 945(T)= (ATCC BAA-974(T)).</title>
        <authorList>
            <person name="Earl A.M."/>
            <person name="Desjardins C.A."/>
            <person name="Fitzgerald M.G."/>
            <person name="Arachchi H.M."/>
            <person name="Zeng Q."/>
            <person name="Mehta T."/>
            <person name="Griggs A."/>
            <person name="Birren B.W."/>
            <person name="Toney N.C."/>
            <person name="Carr J."/>
            <person name="Posey J."/>
            <person name="Butler W.R."/>
        </authorList>
    </citation>
    <scope>NUCLEOTIDE SEQUENCE [LARGE SCALE GENOMIC DNA]</scope>
    <source>
        <strain evidence="2">ATCC BAA-974 / DSM 45345 / CCUG 50838 / CIP 108380 / JCM 13579 / CDC 945</strain>
    </source>
</reference>
<dbReference type="OrthoDB" id="9823642at2"/>
<keyword evidence="2" id="KW-1185">Reference proteome</keyword>
<dbReference type="AlphaFoldDB" id="E5XLQ5"/>
<dbReference type="Proteomes" id="UP000004816">
    <property type="component" value="Unassembled WGS sequence"/>
</dbReference>
<dbReference type="HOGENOM" id="CLU_075558_0_0_11"/>
<organism evidence="1 2">
    <name type="scientific">Segniliparus rugosus (strain ATCC BAA-974 / DSM 45345 / CCUG 50838 / CIP 108380 / JCM 13579 / CDC 945)</name>
    <dbReference type="NCBI Taxonomy" id="679197"/>
    <lineage>
        <taxon>Bacteria</taxon>
        <taxon>Bacillati</taxon>
        <taxon>Actinomycetota</taxon>
        <taxon>Actinomycetes</taxon>
        <taxon>Mycobacteriales</taxon>
        <taxon>Segniliparaceae</taxon>
        <taxon>Segniliparus</taxon>
    </lineage>
</organism>
<dbReference type="EMBL" id="ACZI02000003">
    <property type="protein sequence ID" value="EFV14733.2"/>
    <property type="molecule type" value="Genomic_DNA"/>
</dbReference>
<comment type="caution">
    <text evidence="1">The sequence shown here is derived from an EMBL/GenBank/DDBJ whole genome shotgun (WGS) entry which is preliminary data.</text>
</comment>
<sequence>MTEPDGVWQGKANEWMVRKRPEGWYEGRDEREVRIAEAGDRLVAEFDQHENFIVGGGVSFQAPTFAGAVDISGAPKRGQWDDPDYGLLRLTVGGGEFIIAAYEGAMWLARRYIAHATSFLDPSIPPPGPEDLPYRPTGARLSDQVEGAIHDAKLLLERAKARRGKNDLDDLTAHRDRKRTYRFTLHTTAAVGDVMVEVDGRGLVREVYLQREPVLGRKLGWALRKAGSRGASLVR</sequence>
<name>E5XLQ5_SEGRC</name>
<evidence type="ECO:0000313" key="2">
    <source>
        <dbReference type="Proteomes" id="UP000004816"/>
    </source>
</evidence>
<protein>
    <submittedName>
        <fullName evidence="1">Uncharacterized protein</fullName>
    </submittedName>
</protein>
<dbReference type="RefSeq" id="WP_021030589.1">
    <property type="nucleotide sequence ID" value="NZ_KI391954.1"/>
</dbReference>